<keyword evidence="1" id="KW-0677">Repeat</keyword>
<dbReference type="Pfam" id="PF13041">
    <property type="entry name" value="PPR_2"/>
    <property type="match status" value="1"/>
</dbReference>
<dbReference type="PANTHER" id="PTHR47594:SF4">
    <property type="entry name" value="OS04G0475500 PROTEIN"/>
    <property type="match status" value="1"/>
</dbReference>
<gene>
    <name evidence="2" type="ORF">CITCOLO1_LOCUS7934</name>
</gene>
<dbReference type="InterPro" id="IPR002885">
    <property type="entry name" value="PPR_rpt"/>
</dbReference>
<dbReference type="EMBL" id="OZ021736">
    <property type="protein sequence ID" value="CAK9316088.1"/>
    <property type="molecule type" value="Genomic_DNA"/>
</dbReference>
<protein>
    <recommendedName>
        <fullName evidence="4">Pentatricopeptide repeat-containing protein</fullName>
    </recommendedName>
</protein>
<dbReference type="InterPro" id="IPR011990">
    <property type="entry name" value="TPR-like_helical_dom_sf"/>
</dbReference>
<sequence>MKNRGGRDFAGEGERYRTMSFIATPPSPTILSPPFNLPSSGGKACCLRLGSAEGYRRVTMRGGSENRKPLQKGRNLSIEAIQAVQSLKRVKKNLQQLDRVHDAKIRRLLKFDMMAVLRELLRQNECSLALKVFEDVRNEHWYKPQVSLYADIITVLASNGLFERVEILHSYLKAEAELAPEIDGFNALLKALVCHNLGELAMESYYLMKEVGCEPDKASFRILIKGLESTGEAVDLRTVKQDAQKLYGESLEFLEEEEETATAISMH</sequence>
<dbReference type="Proteomes" id="UP001642487">
    <property type="component" value="Chromosome 2"/>
</dbReference>
<evidence type="ECO:0000313" key="2">
    <source>
        <dbReference type="EMBL" id="CAK9316088.1"/>
    </source>
</evidence>
<dbReference type="NCBIfam" id="TIGR00756">
    <property type="entry name" value="PPR"/>
    <property type="match status" value="1"/>
</dbReference>
<organism evidence="2 3">
    <name type="scientific">Citrullus colocynthis</name>
    <name type="common">colocynth</name>
    <dbReference type="NCBI Taxonomy" id="252529"/>
    <lineage>
        <taxon>Eukaryota</taxon>
        <taxon>Viridiplantae</taxon>
        <taxon>Streptophyta</taxon>
        <taxon>Embryophyta</taxon>
        <taxon>Tracheophyta</taxon>
        <taxon>Spermatophyta</taxon>
        <taxon>Magnoliopsida</taxon>
        <taxon>eudicotyledons</taxon>
        <taxon>Gunneridae</taxon>
        <taxon>Pentapetalae</taxon>
        <taxon>rosids</taxon>
        <taxon>fabids</taxon>
        <taxon>Cucurbitales</taxon>
        <taxon>Cucurbitaceae</taxon>
        <taxon>Benincaseae</taxon>
        <taxon>Citrullus</taxon>
    </lineage>
</organism>
<dbReference type="PANTHER" id="PTHR47594">
    <property type="entry name" value="PPR CONTAINING PLANT-LIKE PROTEIN"/>
    <property type="match status" value="1"/>
</dbReference>
<accession>A0ABP0YAV0</accession>
<name>A0ABP0YAV0_9ROSI</name>
<evidence type="ECO:0000256" key="1">
    <source>
        <dbReference type="ARBA" id="ARBA00022737"/>
    </source>
</evidence>
<reference evidence="2 3" key="1">
    <citation type="submission" date="2024-03" db="EMBL/GenBank/DDBJ databases">
        <authorList>
            <person name="Gkanogiannis A."/>
            <person name="Becerra Lopez-Lavalle L."/>
        </authorList>
    </citation>
    <scope>NUCLEOTIDE SEQUENCE [LARGE SCALE GENOMIC DNA]</scope>
</reference>
<proteinExistence type="predicted"/>
<dbReference type="Gene3D" id="1.25.40.10">
    <property type="entry name" value="Tetratricopeptide repeat domain"/>
    <property type="match status" value="1"/>
</dbReference>
<keyword evidence="3" id="KW-1185">Reference proteome</keyword>
<evidence type="ECO:0008006" key="4">
    <source>
        <dbReference type="Google" id="ProtNLM"/>
    </source>
</evidence>
<evidence type="ECO:0000313" key="3">
    <source>
        <dbReference type="Proteomes" id="UP001642487"/>
    </source>
</evidence>
<dbReference type="InterPro" id="IPR044190">
    <property type="entry name" value="THA8-like"/>
</dbReference>